<dbReference type="EMBL" id="RSCD01000012">
    <property type="protein sequence ID" value="RSH89797.1"/>
    <property type="molecule type" value="Genomic_DNA"/>
</dbReference>
<protein>
    <submittedName>
        <fullName evidence="2">Uncharacterized protein</fullName>
    </submittedName>
</protein>
<accession>A0A427YFN8</accession>
<feature type="compositionally biased region" description="Low complexity" evidence="1">
    <location>
        <begin position="50"/>
        <end position="64"/>
    </location>
</feature>
<name>A0A427YFN8_9TREE</name>
<evidence type="ECO:0000256" key="1">
    <source>
        <dbReference type="SAM" id="MobiDB-lite"/>
    </source>
</evidence>
<organism evidence="2 3">
    <name type="scientific">Saitozyma podzolica</name>
    <dbReference type="NCBI Taxonomy" id="1890683"/>
    <lineage>
        <taxon>Eukaryota</taxon>
        <taxon>Fungi</taxon>
        <taxon>Dikarya</taxon>
        <taxon>Basidiomycota</taxon>
        <taxon>Agaricomycotina</taxon>
        <taxon>Tremellomycetes</taxon>
        <taxon>Tremellales</taxon>
        <taxon>Trimorphomycetaceae</taxon>
        <taxon>Saitozyma</taxon>
    </lineage>
</organism>
<proteinExistence type="predicted"/>
<reference evidence="2 3" key="1">
    <citation type="submission" date="2018-11" db="EMBL/GenBank/DDBJ databases">
        <title>Genome sequence of Saitozyma podzolica DSM 27192.</title>
        <authorList>
            <person name="Aliyu H."/>
            <person name="Gorte O."/>
            <person name="Ochsenreither K."/>
        </authorList>
    </citation>
    <scope>NUCLEOTIDE SEQUENCE [LARGE SCALE GENOMIC DNA]</scope>
    <source>
        <strain evidence="2 3">DSM 27192</strain>
    </source>
</reference>
<evidence type="ECO:0000313" key="3">
    <source>
        <dbReference type="Proteomes" id="UP000279259"/>
    </source>
</evidence>
<evidence type="ECO:0000313" key="2">
    <source>
        <dbReference type="EMBL" id="RSH89797.1"/>
    </source>
</evidence>
<keyword evidence="3" id="KW-1185">Reference proteome</keyword>
<feature type="compositionally biased region" description="Basic and acidic residues" evidence="1">
    <location>
        <begin position="72"/>
        <end position="84"/>
    </location>
</feature>
<dbReference type="AlphaFoldDB" id="A0A427YFN8"/>
<sequence length="117" mass="11868">MSVPLHLTQSGAKTVLSSTEVAKSVNVCAPSTSLVLSAGGEVPAEQPAPATQQSLGGLQQAGATIISTSTNERGDPEADQHPPDSDGLVGNKDDSSPVAVVSTRGWGFDSLRQTALE</sequence>
<comment type="caution">
    <text evidence="2">The sequence shown here is derived from an EMBL/GenBank/DDBJ whole genome shotgun (WGS) entry which is preliminary data.</text>
</comment>
<gene>
    <name evidence="2" type="ORF">EHS25_001783</name>
</gene>
<feature type="region of interest" description="Disordered" evidence="1">
    <location>
        <begin position="40"/>
        <end position="117"/>
    </location>
</feature>
<dbReference type="Proteomes" id="UP000279259">
    <property type="component" value="Unassembled WGS sequence"/>
</dbReference>